<sequence length="560" mass="63846">MLSSQSLNINRSVLLSNRVLLRSVPTVFARLQSSNSSSSSKDVKDSNSTSSSSVANESKESAKENYSTDLLLDQLFKKNRQGRKYYYMRGSFQDNQIKANTQIEDRFKILDQNLAKFKAATPINFNYYLRNIKDLKNVNQLPYNFGKNQAIKNDPNIEQHLKNIVWEFNAPIRFAFGYGSKVFNQGSDVDVSKSQIDMIYAVSYPDHWHAINLKQYPEHYSSIKHLGAGFISTIQDLGAGVYFNPFVKMNLNKEGDSLNQELKYGVTSIDNLVDDLINWRTMYVSGRLHKPVAIIRNSPKIKLLQQYNLINAVKLSLLLLSNKNIDKSEFIITENELYHQIASLSYIGDPRLKVKGENPNKVNNIVSNQFNQFSEMYLPLIENYFPTIIQKLDNNNFIVNNSSESKASLLVDLPRAFRKRVYSKYASKFTNELNDDLIAQSVLKDNKILSIPKNSNDIDSSNLSFLELNSITSKDELLNNININDWEYLSNDFKLNQGKFVKSIANDSSLYSNLVNSIEETVYKPALVQSVKGLLTAGLLKSWNYASEKRRKYSSGSLTK</sequence>
<gene>
    <name evidence="1" type="ORF">Cboi01_000041100</name>
</gene>
<protein>
    <submittedName>
        <fullName evidence="1">Unnamed protein product</fullName>
    </submittedName>
</protein>
<dbReference type="Proteomes" id="UP001165101">
    <property type="component" value="Unassembled WGS sequence"/>
</dbReference>
<accession>A0ACB5TFR4</accession>
<reference evidence="1" key="1">
    <citation type="submission" date="2023-04" db="EMBL/GenBank/DDBJ databases">
        <title>Candida boidinii NBRC 1967.</title>
        <authorList>
            <person name="Ichikawa N."/>
            <person name="Sato H."/>
            <person name="Tonouchi N."/>
        </authorList>
    </citation>
    <scope>NUCLEOTIDE SEQUENCE</scope>
    <source>
        <strain evidence="1">NBRC 1967</strain>
    </source>
</reference>
<dbReference type="EMBL" id="BSXV01000105">
    <property type="protein sequence ID" value="GME87510.1"/>
    <property type="molecule type" value="Genomic_DNA"/>
</dbReference>
<name>A0ACB5TFR4_CANBO</name>
<evidence type="ECO:0000313" key="1">
    <source>
        <dbReference type="EMBL" id="GME87510.1"/>
    </source>
</evidence>
<proteinExistence type="predicted"/>
<evidence type="ECO:0000313" key="2">
    <source>
        <dbReference type="Proteomes" id="UP001165101"/>
    </source>
</evidence>
<comment type="caution">
    <text evidence="1">The sequence shown here is derived from an EMBL/GenBank/DDBJ whole genome shotgun (WGS) entry which is preliminary data.</text>
</comment>
<organism evidence="1 2">
    <name type="scientific">Candida boidinii</name>
    <name type="common">Yeast</name>
    <dbReference type="NCBI Taxonomy" id="5477"/>
    <lineage>
        <taxon>Eukaryota</taxon>
        <taxon>Fungi</taxon>
        <taxon>Dikarya</taxon>
        <taxon>Ascomycota</taxon>
        <taxon>Saccharomycotina</taxon>
        <taxon>Pichiomycetes</taxon>
        <taxon>Pichiales</taxon>
        <taxon>Pichiaceae</taxon>
        <taxon>Ogataea</taxon>
        <taxon>Ogataea/Candida clade</taxon>
    </lineage>
</organism>
<keyword evidence="2" id="KW-1185">Reference proteome</keyword>